<evidence type="ECO:0000259" key="10">
    <source>
        <dbReference type="PROSITE" id="PS50928"/>
    </source>
</evidence>
<comment type="similarity">
    <text evidence="2">Belongs to the binding-protein-dependent transport system permease family. HisMQ subfamily.</text>
</comment>
<comment type="caution">
    <text evidence="11">The sequence shown here is derived from an EMBL/GenBank/DDBJ whole genome shotgun (WGS) entry which is preliminary data.</text>
</comment>
<dbReference type="PANTHER" id="PTHR30133">
    <property type="entry name" value="CATIONIC AMINO ACID TRANSPORTER, MEMBRANE COMPONENT"/>
    <property type="match status" value="1"/>
</dbReference>
<dbReference type="NCBIfam" id="TIGR01726">
    <property type="entry name" value="HEQRo_perm_3TM"/>
    <property type="match status" value="1"/>
</dbReference>
<feature type="transmembrane region" description="Helical" evidence="9">
    <location>
        <begin position="205"/>
        <end position="226"/>
    </location>
</feature>
<reference evidence="11 12" key="1">
    <citation type="submission" date="2022-06" db="EMBL/GenBank/DDBJ databases">
        <title>Mesorhizobium sp. strain RP14 Genome sequencing and assembly.</title>
        <authorList>
            <person name="Kim I."/>
        </authorList>
    </citation>
    <scope>NUCLEOTIDE SEQUENCE [LARGE SCALE GENOMIC DNA]</scope>
    <source>
        <strain evidence="12">RP14(2022)</strain>
    </source>
</reference>
<dbReference type="InterPro" id="IPR051613">
    <property type="entry name" value="ABC_transp_permease_HisMQ"/>
</dbReference>
<dbReference type="Pfam" id="PF00528">
    <property type="entry name" value="BPD_transp_1"/>
    <property type="match status" value="1"/>
</dbReference>
<evidence type="ECO:0000256" key="3">
    <source>
        <dbReference type="ARBA" id="ARBA00022448"/>
    </source>
</evidence>
<proteinExistence type="inferred from homology"/>
<organism evidence="11 12">
    <name type="scientific">Mesorhizobium liriopis</name>
    <dbReference type="NCBI Taxonomy" id="2953882"/>
    <lineage>
        <taxon>Bacteria</taxon>
        <taxon>Pseudomonadati</taxon>
        <taxon>Pseudomonadota</taxon>
        <taxon>Alphaproteobacteria</taxon>
        <taxon>Hyphomicrobiales</taxon>
        <taxon>Phyllobacteriaceae</taxon>
        <taxon>Mesorhizobium</taxon>
    </lineage>
</organism>
<evidence type="ECO:0000256" key="5">
    <source>
        <dbReference type="ARBA" id="ARBA00022519"/>
    </source>
</evidence>
<evidence type="ECO:0000256" key="4">
    <source>
        <dbReference type="ARBA" id="ARBA00022475"/>
    </source>
</evidence>
<keyword evidence="7 9" id="KW-1133">Transmembrane helix</keyword>
<name>A0ABT1CBN1_9HYPH</name>
<sequence length="239" mass="25612">MTTIPDFLGVELDLFLTQGWGWALLVGLYRSLLIAAGAFVLGLVIGTLGSFGKLYGNRFARQSLELYTTIVRSLPELILILVVYFVGTDMLNKTLDLVGYPPVDVNGAAAGIFVLGIVIGAYATEVIRGAILAVPSGQIEAARAFGMSPALVLRRITLPAMLPNAIPGLSNLWLIAMKNTALLAVLGFGELTQVTRQAAGATKSYFTFFLAAACLYLLATLISNLLTRRLEAWSRRGMA</sequence>
<keyword evidence="12" id="KW-1185">Reference proteome</keyword>
<keyword evidence="6 9" id="KW-0812">Transmembrane</keyword>
<keyword evidence="3 9" id="KW-0813">Transport</keyword>
<evidence type="ECO:0000256" key="7">
    <source>
        <dbReference type="ARBA" id="ARBA00022989"/>
    </source>
</evidence>
<evidence type="ECO:0000256" key="2">
    <source>
        <dbReference type="ARBA" id="ARBA00010072"/>
    </source>
</evidence>
<gene>
    <name evidence="11" type="ORF">NGM99_20775</name>
</gene>
<evidence type="ECO:0000313" key="11">
    <source>
        <dbReference type="EMBL" id="MCO6052226.1"/>
    </source>
</evidence>
<dbReference type="InterPro" id="IPR000515">
    <property type="entry name" value="MetI-like"/>
</dbReference>
<dbReference type="RefSeq" id="WP_252822547.1">
    <property type="nucleotide sequence ID" value="NZ_JAMXQS010000012.1"/>
</dbReference>
<dbReference type="SUPFAM" id="SSF161098">
    <property type="entry name" value="MetI-like"/>
    <property type="match status" value="1"/>
</dbReference>
<dbReference type="InterPro" id="IPR035906">
    <property type="entry name" value="MetI-like_sf"/>
</dbReference>
<evidence type="ECO:0000256" key="9">
    <source>
        <dbReference type="RuleBase" id="RU363032"/>
    </source>
</evidence>
<feature type="domain" description="ABC transmembrane type-1" evidence="10">
    <location>
        <begin position="28"/>
        <end position="227"/>
    </location>
</feature>
<dbReference type="InterPro" id="IPR010065">
    <property type="entry name" value="AA_ABC_transptr_permease_3TM"/>
</dbReference>
<dbReference type="EMBL" id="JAMXQS010000012">
    <property type="protein sequence ID" value="MCO6052226.1"/>
    <property type="molecule type" value="Genomic_DNA"/>
</dbReference>
<feature type="transmembrane region" description="Helical" evidence="9">
    <location>
        <begin position="66"/>
        <end position="87"/>
    </location>
</feature>
<evidence type="ECO:0000256" key="8">
    <source>
        <dbReference type="ARBA" id="ARBA00023136"/>
    </source>
</evidence>
<evidence type="ECO:0000256" key="6">
    <source>
        <dbReference type="ARBA" id="ARBA00022692"/>
    </source>
</evidence>
<dbReference type="Gene3D" id="1.10.3720.10">
    <property type="entry name" value="MetI-like"/>
    <property type="match status" value="1"/>
</dbReference>
<evidence type="ECO:0000313" key="12">
    <source>
        <dbReference type="Proteomes" id="UP001205906"/>
    </source>
</evidence>
<evidence type="ECO:0000256" key="1">
    <source>
        <dbReference type="ARBA" id="ARBA00004429"/>
    </source>
</evidence>
<dbReference type="CDD" id="cd06261">
    <property type="entry name" value="TM_PBP2"/>
    <property type="match status" value="1"/>
</dbReference>
<keyword evidence="5" id="KW-0997">Cell inner membrane</keyword>
<feature type="transmembrane region" description="Helical" evidence="9">
    <location>
        <begin position="107"/>
        <end position="135"/>
    </location>
</feature>
<dbReference type="PROSITE" id="PS50928">
    <property type="entry name" value="ABC_TM1"/>
    <property type="match status" value="1"/>
</dbReference>
<feature type="transmembrane region" description="Helical" evidence="9">
    <location>
        <begin position="20"/>
        <end position="45"/>
    </location>
</feature>
<protein>
    <submittedName>
        <fullName evidence="11">ABC transporter permease subunit</fullName>
    </submittedName>
</protein>
<comment type="subcellular location">
    <subcellularLocation>
        <location evidence="1">Cell inner membrane</location>
        <topology evidence="1">Multi-pass membrane protein</topology>
    </subcellularLocation>
    <subcellularLocation>
        <location evidence="9">Cell membrane</location>
        <topology evidence="9">Multi-pass membrane protein</topology>
    </subcellularLocation>
</comment>
<keyword evidence="4" id="KW-1003">Cell membrane</keyword>
<keyword evidence="8 9" id="KW-0472">Membrane</keyword>
<accession>A0ABT1CBN1</accession>
<feature type="transmembrane region" description="Helical" evidence="9">
    <location>
        <begin position="156"/>
        <end position="176"/>
    </location>
</feature>
<dbReference type="Proteomes" id="UP001205906">
    <property type="component" value="Unassembled WGS sequence"/>
</dbReference>